<protein>
    <submittedName>
        <fullName evidence="1">Uncharacterized protein</fullName>
    </submittedName>
</protein>
<accession>A0A173GD71</accession>
<name>A0A173GD71_9CAUD</name>
<dbReference type="EMBL" id="KU886223">
    <property type="protein sequence ID" value="ANH51634.1"/>
    <property type="molecule type" value="Genomic_DNA"/>
</dbReference>
<dbReference type="Proteomes" id="UP000222975">
    <property type="component" value="Segment"/>
</dbReference>
<organism evidence="1 2">
    <name type="scientific">Erwinia phage vB_EamM_Simmy50</name>
    <dbReference type="NCBI Taxonomy" id="1815988"/>
    <lineage>
        <taxon>Viruses</taxon>
        <taxon>Duplodnaviria</taxon>
        <taxon>Heunggongvirae</taxon>
        <taxon>Uroviricota</taxon>
        <taxon>Caudoviricetes</taxon>
        <taxon>Chimalliviridae</taxon>
        <taxon>Agricanvirus</taxon>
        <taxon>Agricanvirus simmy50</taxon>
    </lineage>
</organism>
<gene>
    <name evidence="1" type="ORF">SIMMY50_172</name>
</gene>
<evidence type="ECO:0000313" key="2">
    <source>
        <dbReference type="Proteomes" id="UP000222975"/>
    </source>
</evidence>
<proteinExistence type="predicted"/>
<sequence>MDNTTAISINNFLDLFPNTIRNNVEILQAPEGGEVVFHISTNPKIKLFEPRVSRRTMNKEDRSVPRISAAATLNGCLSGYAAAIYDWEGVSAGWVGGWKIYALTYDIALKPNKKILADAESTEEIWLVGYDKEHRAYPAVPMGEVFFVSVARQTTGDKNRPRKTAVVAYLRVGEGYTLPLNKTTLLRSGFYQITYNDYYQAMDVRNPQDIIVKPISAAVYGEYKKLDAGLLSF</sequence>
<evidence type="ECO:0000313" key="1">
    <source>
        <dbReference type="EMBL" id="ANH51634.1"/>
    </source>
</evidence>
<keyword evidence="2" id="KW-1185">Reference proteome</keyword>
<reference evidence="2" key="1">
    <citation type="submission" date="2016-03" db="EMBL/GenBank/DDBJ databases">
        <authorList>
            <person name="Sharma R."/>
            <person name="Simister A.R."/>
            <person name="Berg J.A."/>
            <person name="Jensen G.L."/>
            <person name="Keele B.R."/>
            <person name="Ward M.E.H."/>
            <person name="Breakwell D.P."/>
            <person name="Hope S."/>
            <person name="Grose J.H."/>
        </authorList>
    </citation>
    <scope>NUCLEOTIDE SEQUENCE [LARGE SCALE GENOMIC DNA]</scope>
</reference>